<protein>
    <submittedName>
        <fullName evidence="8">NUDIX hydrolase</fullName>
    </submittedName>
</protein>
<dbReference type="Gene3D" id="3.90.79.10">
    <property type="entry name" value="Nucleoside Triphosphate Pyrophosphohydrolase"/>
    <property type="match status" value="2"/>
</dbReference>
<evidence type="ECO:0000256" key="6">
    <source>
        <dbReference type="ARBA" id="ARBA00023211"/>
    </source>
</evidence>
<comment type="cofactor">
    <cofactor evidence="2">
        <name>Mg(2+)</name>
        <dbReference type="ChEBI" id="CHEBI:18420"/>
    </cofactor>
</comment>
<keyword evidence="4 8" id="KW-0378">Hydrolase</keyword>
<dbReference type="Proteomes" id="UP001143362">
    <property type="component" value="Unassembled WGS sequence"/>
</dbReference>
<evidence type="ECO:0000256" key="4">
    <source>
        <dbReference type="ARBA" id="ARBA00022801"/>
    </source>
</evidence>
<accession>A0ABT3TAE5</accession>
<proteinExistence type="predicted"/>
<keyword evidence="9" id="KW-1185">Reference proteome</keyword>
<dbReference type="PANTHER" id="PTHR12318:SF0">
    <property type="entry name" value="ACYL-COENZYME A DIPHOSPHATASE NUDT19"/>
    <property type="match status" value="1"/>
</dbReference>
<dbReference type="InterPro" id="IPR039121">
    <property type="entry name" value="NUDT19"/>
</dbReference>
<dbReference type="GO" id="GO:0016787">
    <property type="term" value="F:hydrolase activity"/>
    <property type="evidence" value="ECO:0007669"/>
    <property type="project" value="UniProtKB-KW"/>
</dbReference>
<organism evidence="8 9">
    <name type="scientific">Candidatus Litorirhabdus singularis</name>
    <dbReference type="NCBI Taxonomy" id="2518993"/>
    <lineage>
        <taxon>Bacteria</taxon>
        <taxon>Pseudomonadati</taxon>
        <taxon>Pseudomonadota</taxon>
        <taxon>Gammaproteobacteria</taxon>
        <taxon>Cellvibrionales</taxon>
        <taxon>Halieaceae</taxon>
        <taxon>Candidatus Litorirhabdus</taxon>
    </lineage>
</organism>
<comment type="caution">
    <text evidence="8">The sequence shown here is derived from an EMBL/GenBank/DDBJ whole genome shotgun (WGS) entry which is preliminary data.</text>
</comment>
<dbReference type="PANTHER" id="PTHR12318">
    <property type="entry name" value="TESTOSTERONE-REGULATED PROTEIN RP2"/>
    <property type="match status" value="1"/>
</dbReference>
<dbReference type="InterPro" id="IPR015797">
    <property type="entry name" value="NUDIX_hydrolase-like_dom_sf"/>
</dbReference>
<sequence>MASDKIKDFSKRLSGTGEGSQELVPAATVVLLRPSPDGFETLMLRKNSKLAFGGMWVFPGGRIDPEDGHEDLPMDERARIAAVREAMEEAQLELRAEDLEWFSHWTPPPLGNRRFATWFFVTTAPPAEVVIDQGEITDSQWMTPAAALASHQRGDIELAPPTYVSLHYLSQYSDPETALTELGTAEPRYYATHIGQEGDDLVAMWEGDAGYESGDATTPGPRHRLLMGSDGFQLDDSGSPS</sequence>
<keyword evidence="5" id="KW-0460">Magnesium</keyword>
<dbReference type="PROSITE" id="PS51462">
    <property type="entry name" value="NUDIX"/>
    <property type="match status" value="1"/>
</dbReference>
<feature type="domain" description="Nudix hydrolase" evidence="7">
    <location>
        <begin position="22"/>
        <end position="164"/>
    </location>
</feature>
<evidence type="ECO:0000256" key="1">
    <source>
        <dbReference type="ARBA" id="ARBA00001936"/>
    </source>
</evidence>
<gene>
    <name evidence="8" type="ORF">EYC98_00135</name>
</gene>
<dbReference type="SUPFAM" id="SSF55811">
    <property type="entry name" value="Nudix"/>
    <property type="match status" value="1"/>
</dbReference>
<reference evidence="8" key="1">
    <citation type="submission" date="2019-02" db="EMBL/GenBank/DDBJ databases">
        <authorList>
            <person name="Li S.-H."/>
        </authorList>
    </citation>
    <scope>NUCLEOTIDE SEQUENCE</scope>
    <source>
        <strain evidence="8">IMCC14734</strain>
    </source>
</reference>
<evidence type="ECO:0000313" key="8">
    <source>
        <dbReference type="EMBL" id="MCX2979269.1"/>
    </source>
</evidence>
<comment type="cofactor">
    <cofactor evidence="1">
        <name>Mn(2+)</name>
        <dbReference type="ChEBI" id="CHEBI:29035"/>
    </cofactor>
</comment>
<keyword evidence="3" id="KW-0479">Metal-binding</keyword>
<dbReference type="EMBL" id="SHNN01000001">
    <property type="protein sequence ID" value="MCX2979269.1"/>
    <property type="molecule type" value="Genomic_DNA"/>
</dbReference>
<evidence type="ECO:0000256" key="3">
    <source>
        <dbReference type="ARBA" id="ARBA00022723"/>
    </source>
</evidence>
<evidence type="ECO:0000313" key="9">
    <source>
        <dbReference type="Proteomes" id="UP001143362"/>
    </source>
</evidence>
<dbReference type="CDD" id="cd18870">
    <property type="entry name" value="NUDIX_AcylCoAdiphos_Nudt19"/>
    <property type="match status" value="1"/>
</dbReference>
<evidence type="ECO:0000259" key="7">
    <source>
        <dbReference type="PROSITE" id="PS51462"/>
    </source>
</evidence>
<dbReference type="Pfam" id="PF00293">
    <property type="entry name" value="NUDIX"/>
    <property type="match status" value="1"/>
</dbReference>
<evidence type="ECO:0000256" key="5">
    <source>
        <dbReference type="ARBA" id="ARBA00022842"/>
    </source>
</evidence>
<keyword evidence="6" id="KW-0464">Manganese</keyword>
<name>A0ABT3TAE5_9GAMM</name>
<evidence type="ECO:0000256" key="2">
    <source>
        <dbReference type="ARBA" id="ARBA00001946"/>
    </source>
</evidence>
<dbReference type="RefSeq" id="WP_279243270.1">
    <property type="nucleotide sequence ID" value="NZ_SHNN01000001.1"/>
</dbReference>
<dbReference type="InterPro" id="IPR000086">
    <property type="entry name" value="NUDIX_hydrolase_dom"/>
</dbReference>